<dbReference type="OrthoDB" id="5022306at2"/>
<keyword evidence="3" id="KW-1185">Reference proteome</keyword>
<name>A0A1E5Q1B9_9ACTN</name>
<comment type="caution">
    <text evidence="2">The sequence shown here is derived from an EMBL/GenBank/DDBJ whole genome shotgun (WGS) entry which is preliminary data.</text>
</comment>
<evidence type="ECO:0000313" key="2">
    <source>
        <dbReference type="EMBL" id="OEJ35617.1"/>
    </source>
</evidence>
<reference evidence="2 3" key="1">
    <citation type="submission" date="2016-08" db="EMBL/GenBank/DDBJ databases">
        <title>The complete genome of Streptomyces subrutilus 10-1-1.</title>
        <authorList>
            <person name="Chen X."/>
        </authorList>
    </citation>
    <scope>NUCLEOTIDE SEQUENCE [LARGE SCALE GENOMIC DNA]</scope>
    <source>
        <strain evidence="2 3">10-1-1</strain>
    </source>
</reference>
<organism evidence="2 3">
    <name type="scientific">Streptomyces subrutilus</name>
    <dbReference type="NCBI Taxonomy" id="36818"/>
    <lineage>
        <taxon>Bacteria</taxon>
        <taxon>Bacillati</taxon>
        <taxon>Actinomycetota</taxon>
        <taxon>Actinomycetes</taxon>
        <taxon>Kitasatosporales</taxon>
        <taxon>Streptomycetaceae</taxon>
        <taxon>Streptomyces</taxon>
    </lineage>
</organism>
<gene>
    <name evidence="2" type="ORF">BGK67_10600</name>
</gene>
<protein>
    <recommendedName>
        <fullName evidence="1">DinB-like domain-containing protein</fullName>
    </recommendedName>
</protein>
<proteinExistence type="predicted"/>
<dbReference type="STRING" id="36818.BGK67_10600"/>
<dbReference type="Proteomes" id="UP000095705">
    <property type="component" value="Unassembled WGS sequence"/>
</dbReference>
<dbReference type="Pfam" id="PF12867">
    <property type="entry name" value="DinB_2"/>
    <property type="match status" value="1"/>
</dbReference>
<dbReference type="InterPro" id="IPR034660">
    <property type="entry name" value="DinB/YfiT-like"/>
</dbReference>
<dbReference type="SUPFAM" id="SSF109854">
    <property type="entry name" value="DinB/YfiT-like putative metalloenzymes"/>
    <property type="match status" value="1"/>
</dbReference>
<evidence type="ECO:0000259" key="1">
    <source>
        <dbReference type="Pfam" id="PF12867"/>
    </source>
</evidence>
<dbReference type="AlphaFoldDB" id="A0A1E5Q1B9"/>
<evidence type="ECO:0000313" key="3">
    <source>
        <dbReference type="Proteomes" id="UP000095705"/>
    </source>
</evidence>
<dbReference type="RefSeq" id="WP_069923794.1">
    <property type="nucleotide sequence ID" value="NZ_MEHK01000001.1"/>
</dbReference>
<dbReference type="EMBL" id="MEHK01000001">
    <property type="protein sequence ID" value="OEJ35617.1"/>
    <property type="molecule type" value="Genomic_DNA"/>
</dbReference>
<accession>A0A1E5Q1B9</accession>
<sequence length="214" mass="23678">MVIPPRLVPLVQQFDFARERLTNRMSGPVMDSGDGADTKVGPMTREEFLWEPVGGCWSVRRRTDGPGPRATLLAGTGDWGRDAASYPHPWPPPFTTIAWRLSHLSEMLTLRADHTAGSRSRTRDDYRVSGDVEEAVAAFDTAAGAWREALLSVDDAALDTVGYCTYPHGSDSEEPFIDIAWWVNQELLHHGAEIALLRDLHREASSQPQTAVGR</sequence>
<feature type="domain" description="DinB-like" evidence="1">
    <location>
        <begin position="41"/>
        <end position="194"/>
    </location>
</feature>
<dbReference type="InterPro" id="IPR024775">
    <property type="entry name" value="DinB-like"/>
</dbReference>